<comment type="pathway">
    <text evidence="6">Protein modification; eIF5A hypusination.</text>
</comment>
<keyword evidence="7 25" id="KW-0328">Glycosyltransferase</keyword>
<comment type="subcellular location">
    <subcellularLocation>
        <location evidence="5">Nucleus</location>
    </subcellularLocation>
</comment>
<proteinExistence type="inferred from homology"/>
<feature type="domain" description="BRCT" evidence="28">
    <location>
        <begin position="450"/>
        <end position="541"/>
    </location>
</feature>
<keyword evidence="9" id="KW-0548">Nucleotidyltransferase</keyword>
<dbReference type="SMART" id="SM01336">
    <property type="entry name" value="zf-PARP"/>
    <property type="match status" value="2"/>
</dbReference>
<evidence type="ECO:0000256" key="14">
    <source>
        <dbReference type="ARBA" id="ARBA00022833"/>
    </source>
</evidence>
<evidence type="ECO:0000256" key="13">
    <source>
        <dbReference type="ARBA" id="ARBA00022771"/>
    </source>
</evidence>
<evidence type="ECO:0000256" key="15">
    <source>
        <dbReference type="ARBA" id="ARBA00023002"/>
    </source>
</evidence>
<dbReference type="FunFam" id="3.90.228.10:FF:000002">
    <property type="entry name" value="Poly [ADP-ribose] polymerase"/>
    <property type="match status" value="1"/>
</dbReference>
<keyword evidence="11" id="KW-0677">Repeat</keyword>
<evidence type="ECO:0000256" key="9">
    <source>
        <dbReference type="ARBA" id="ARBA00022695"/>
    </source>
</evidence>
<evidence type="ECO:0000256" key="3">
    <source>
        <dbReference type="ARBA" id="ARBA00000459"/>
    </source>
</evidence>
<dbReference type="Gene3D" id="1.25.10.10">
    <property type="entry name" value="Leucine-rich Repeat Variant"/>
    <property type="match status" value="1"/>
</dbReference>
<dbReference type="Gene3D" id="1.20.142.10">
    <property type="entry name" value="Poly(ADP-ribose) polymerase, regulatory domain"/>
    <property type="match status" value="1"/>
</dbReference>
<comment type="catalytic activity">
    <reaction evidence="2">
        <text>L-aspartyl-[protein] + NAD(+) = 4-O-(ADP-D-ribosyl)-L-aspartyl-[protein] + nicotinamide</text>
        <dbReference type="Rhea" id="RHEA:54424"/>
        <dbReference type="Rhea" id="RHEA-COMP:9867"/>
        <dbReference type="Rhea" id="RHEA-COMP:13832"/>
        <dbReference type="ChEBI" id="CHEBI:17154"/>
        <dbReference type="ChEBI" id="CHEBI:29961"/>
        <dbReference type="ChEBI" id="CHEBI:57540"/>
        <dbReference type="ChEBI" id="CHEBI:138102"/>
    </reaction>
</comment>
<keyword evidence="18" id="KW-0503">Monooxygenase</keyword>
<dbReference type="InterPro" id="IPR036957">
    <property type="entry name" value="Znf_PARP_sf"/>
</dbReference>
<dbReference type="GO" id="GO:0006302">
    <property type="term" value="P:double-strand break repair"/>
    <property type="evidence" value="ECO:0007669"/>
    <property type="project" value="TreeGrafter"/>
</dbReference>
<evidence type="ECO:0000256" key="1">
    <source>
        <dbReference type="ARBA" id="ARBA00000068"/>
    </source>
</evidence>
<dbReference type="GO" id="GO:1990404">
    <property type="term" value="F:NAD+-protein mono-ADP-ribosyltransferase activity"/>
    <property type="evidence" value="ECO:0007669"/>
    <property type="project" value="TreeGrafter"/>
</dbReference>
<feature type="domain" description="PARP alpha-helical" evidence="30">
    <location>
        <begin position="692"/>
        <end position="810"/>
    </location>
</feature>
<dbReference type="InterPro" id="IPR008288">
    <property type="entry name" value="PARP"/>
</dbReference>
<evidence type="ECO:0000313" key="33">
    <source>
        <dbReference type="Proteomes" id="UP000467840"/>
    </source>
</evidence>
<dbReference type="Pfam" id="PF21728">
    <property type="entry name" value="PADR1_N"/>
    <property type="match status" value="1"/>
</dbReference>
<keyword evidence="14" id="KW-0862">Zinc</keyword>
<keyword evidence="12" id="KW-0013">ADP-ribosylation</keyword>
<comment type="catalytic activity">
    <reaction evidence="1">
        <text>[eIF5A protein]-deoxyhypusine + AH2 + O2 = [eIF5A protein]-hypusine + A + H2O</text>
        <dbReference type="Rhea" id="RHEA:14101"/>
        <dbReference type="Rhea" id="RHEA-COMP:10144"/>
        <dbReference type="Rhea" id="RHEA-COMP:12592"/>
        <dbReference type="ChEBI" id="CHEBI:13193"/>
        <dbReference type="ChEBI" id="CHEBI:15377"/>
        <dbReference type="ChEBI" id="CHEBI:15379"/>
        <dbReference type="ChEBI" id="CHEBI:17499"/>
        <dbReference type="ChEBI" id="CHEBI:82657"/>
        <dbReference type="ChEBI" id="CHEBI:91175"/>
        <dbReference type="EC" id="1.14.99.29"/>
    </reaction>
</comment>
<dbReference type="AlphaFoldDB" id="A0A6A6NJG7"/>
<dbReference type="InterPro" id="IPR001357">
    <property type="entry name" value="BRCT_dom"/>
</dbReference>
<dbReference type="GO" id="GO:0051287">
    <property type="term" value="F:NAD binding"/>
    <property type="evidence" value="ECO:0007669"/>
    <property type="project" value="InterPro"/>
</dbReference>
<dbReference type="InterPro" id="IPR036930">
    <property type="entry name" value="WGR_dom_sf"/>
</dbReference>
<name>A0A6A6NJG7_HEVBR</name>
<comment type="function">
    <text evidence="23">Involved in the base excision repair (BER) pathway, by catalyzing the poly(ADP-ribosyl)ation of a limited number of acceptor proteins involved in chromatin architecture and in DNA metabolism. This modification follows DNA damages and appears as an obligatory step in a detection/signaling pathway leading to the reparation of DNA strand breaks.</text>
</comment>
<dbReference type="GO" id="GO:0005730">
    <property type="term" value="C:nucleolus"/>
    <property type="evidence" value="ECO:0007669"/>
    <property type="project" value="TreeGrafter"/>
</dbReference>
<evidence type="ECO:0000256" key="24">
    <source>
        <dbReference type="ARBA" id="ARBA00033987"/>
    </source>
</evidence>
<dbReference type="InterPro" id="IPR011989">
    <property type="entry name" value="ARM-like"/>
</dbReference>
<dbReference type="SMART" id="SM00567">
    <property type="entry name" value="EZ_HEAT"/>
    <property type="match status" value="3"/>
</dbReference>
<accession>A0A6A6NJG7</accession>
<dbReference type="Gene3D" id="1.10.20.130">
    <property type="match status" value="1"/>
</dbReference>
<evidence type="ECO:0000256" key="22">
    <source>
        <dbReference type="ARBA" id="ARBA00024347"/>
    </source>
</evidence>
<feature type="region of interest" description="Disordered" evidence="26">
    <location>
        <begin position="423"/>
        <end position="453"/>
    </location>
</feature>
<comment type="catalytic activity">
    <reaction evidence="3">
        <text>L-glutamyl-[protein] + NAD(+) = 5-O-(ADP-D-ribosyl)-L-glutamyl-[protein] + nicotinamide</text>
        <dbReference type="Rhea" id="RHEA:58224"/>
        <dbReference type="Rhea" id="RHEA-COMP:10208"/>
        <dbReference type="Rhea" id="RHEA-COMP:15089"/>
        <dbReference type="ChEBI" id="CHEBI:17154"/>
        <dbReference type="ChEBI" id="CHEBI:29973"/>
        <dbReference type="ChEBI" id="CHEBI:57540"/>
        <dbReference type="ChEBI" id="CHEBI:142540"/>
    </reaction>
</comment>
<dbReference type="CDD" id="cd01437">
    <property type="entry name" value="parp_like"/>
    <property type="match status" value="1"/>
</dbReference>
<dbReference type="GO" id="GO:0019135">
    <property type="term" value="F:deoxyhypusine monooxygenase activity"/>
    <property type="evidence" value="ECO:0007669"/>
    <property type="project" value="UniProtKB-EC"/>
</dbReference>
<evidence type="ECO:0000256" key="7">
    <source>
        <dbReference type="ARBA" id="ARBA00022676"/>
    </source>
</evidence>
<dbReference type="Pfam" id="PF02877">
    <property type="entry name" value="PARP_reg"/>
    <property type="match status" value="1"/>
</dbReference>
<dbReference type="SUPFAM" id="SSF142921">
    <property type="entry name" value="WGR domain-like"/>
    <property type="match status" value="1"/>
</dbReference>
<dbReference type="SMART" id="SM00773">
    <property type="entry name" value="WGR"/>
    <property type="match status" value="1"/>
</dbReference>
<dbReference type="Gene3D" id="3.40.50.10190">
    <property type="entry name" value="BRCT domain"/>
    <property type="match status" value="1"/>
</dbReference>
<dbReference type="Pfam" id="PF00533">
    <property type="entry name" value="BRCT"/>
    <property type="match status" value="1"/>
</dbReference>
<keyword evidence="15" id="KW-0560">Oxidoreductase</keyword>
<keyword evidence="13" id="KW-0863">Zinc-finger</keyword>
<dbReference type="GO" id="GO:0003950">
    <property type="term" value="F:NAD+ poly-ADP-ribosyltransferase activity"/>
    <property type="evidence" value="ECO:0007669"/>
    <property type="project" value="UniProtKB-UniRule"/>
</dbReference>
<dbReference type="SUPFAM" id="SSF48371">
    <property type="entry name" value="ARM repeat"/>
    <property type="match status" value="1"/>
</dbReference>
<organism evidence="32 33">
    <name type="scientific">Hevea brasiliensis</name>
    <name type="common">Para rubber tree</name>
    <name type="synonym">Siphonia brasiliensis</name>
    <dbReference type="NCBI Taxonomy" id="3981"/>
    <lineage>
        <taxon>Eukaryota</taxon>
        <taxon>Viridiplantae</taxon>
        <taxon>Streptophyta</taxon>
        <taxon>Embryophyta</taxon>
        <taxon>Tracheophyta</taxon>
        <taxon>Spermatophyta</taxon>
        <taxon>Magnoliopsida</taxon>
        <taxon>eudicotyledons</taxon>
        <taxon>Gunneridae</taxon>
        <taxon>Pentapetalae</taxon>
        <taxon>rosids</taxon>
        <taxon>fabids</taxon>
        <taxon>Malpighiales</taxon>
        <taxon>Euphorbiaceae</taxon>
        <taxon>Crotonoideae</taxon>
        <taxon>Micrandreae</taxon>
        <taxon>Hevea</taxon>
    </lineage>
</organism>
<dbReference type="FunFam" id="3.40.50.10190:FF:000051">
    <property type="entry name" value="Poly [ADP-ribose] polymerase"/>
    <property type="match status" value="1"/>
</dbReference>
<evidence type="ECO:0000313" key="32">
    <source>
        <dbReference type="EMBL" id="KAF2325335.1"/>
    </source>
</evidence>
<dbReference type="PROSITE" id="PS51977">
    <property type="entry name" value="WGR"/>
    <property type="match status" value="1"/>
</dbReference>
<dbReference type="PANTHER" id="PTHR10459">
    <property type="entry name" value="DNA LIGASE"/>
    <property type="match status" value="1"/>
</dbReference>
<dbReference type="InterPro" id="IPR012317">
    <property type="entry name" value="Poly(ADP-ribose)pol_cat_dom"/>
</dbReference>
<comment type="catalytic activity">
    <reaction evidence="24">
        <text>NAD(+) + (ADP-D-ribosyl)n-acceptor = nicotinamide + (ADP-D-ribosyl)n+1-acceptor + H(+).</text>
        <dbReference type="EC" id="2.4.2.30"/>
    </reaction>
</comment>
<evidence type="ECO:0000256" key="4">
    <source>
        <dbReference type="ARBA" id="ARBA00001954"/>
    </source>
</evidence>
<protein>
    <recommendedName>
        <fullName evidence="25">Poly [ADP-ribose] polymerase</fullName>
        <shortName evidence="25">PARP</shortName>
        <ecNumber evidence="25">2.4.2.-</ecNumber>
    </recommendedName>
</protein>
<sequence length="1042" mass="116869">MNATGTCDESSTTEKSPFMSVDPAAAAASCFSVVMLREALLDEEKGMYERYAALFALRNHGGEEAVSAIIESLGGKSALLKHEVAYVLGQLQNKAASAALSRILKDVNEHPMVRHEAAEALGSIADEQSIALLEEFLKDPEPIVSQSCEVALSMLEYERSGKSFEMWNHVGCILKKAKQIKSIDDVEGIESLRWEDQQNIRKYVEVVVPQIQMLSVLWNMVRLSSKPEEPRAKGLAWHHFTCFVDLYPSIQVEKLSGWESLPPADQAAVHALVKDVPSTAKSGAVEGKEDKELQKSTSRVGIKRRKDSGDGDDQNSKVAKADGDVSTRRSASTKTAKELESKLEAQSKELWALKDNLRKHLTTAELRQMLEANDQDSSGAELDLRDRCADGMMFGALGHCPICSVFSPIFWRNISWFKSQKSNKPARVLPPPSSENSSGTQAANSQSPSSKSENLRDLKVAFAGLPRESVEEWKAKIEGVGGQVHAKIKKDTNCFIVSGVSDCEDAEMRKARRMKLPMVREDYLVECFKKHKKLPFDLYKVEAVGGASSMVTVKVKGRSAVHEASGLQDTGHILEDGKSIYNTTLNMSDLSTGVNSYYILQIIQDDKGSDCHVFRKWGRVGNDKIGGIKLEEMSKSDAVSEFERLFLEKTGNSWEAWEQKQNFQKKPGKFFPLDIDYGVNKQLKHKNRSGADSQLPHPLVELMKMLFNVEAYRAAMMEFEINMSEMPLGKLSKNNIQKGFEALTEIQSLLNSTTHDPSIKESLIIDASNRFFTVIPSIHPHVIRDEDDFKSKVKMLEALQDIEIASRLVGFDADNDDSFDDKYRKLHCEINPLPHDSEDYRLIEKYLHNTHAPTHTDWSLELEEVFSLERKGEIDKFAPYRKKLKNRMLLWHGSRLTNFVGILSQGLRIAPPEAPATGYMFGKGIYFADLVSKSAQYCYTDKKNPVGLMLLSEVALGEVCELKNAMYMDKPPEGKHSTKGLGKKVPQESEFVKWSDDVIVPCGKPVPSKVKVSELMYNEYIVYNTAQVKMQFLLKVRFHHKR</sequence>
<evidence type="ECO:0000256" key="2">
    <source>
        <dbReference type="ARBA" id="ARBA00000438"/>
    </source>
</evidence>
<keyword evidence="8 25" id="KW-0808">Transferase</keyword>
<dbReference type="GO" id="GO:0070212">
    <property type="term" value="P:protein poly-ADP-ribosylation"/>
    <property type="evidence" value="ECO:0007669"/>
    <property type="project" value="UniProtKB-ARBA"/>
</dbReference>
<evidence type="ECO:0000256" key="10">
    <source>
        <dbReference type="ARBA" id="ARBA00022723"/>
    </source>
</evidence>
<dbReference type="InterPro" id="IPR050800">
    <property type="entry name" value="ARTD/PARP"/>
</dbReference>
<dbReference type="SUPFAM" id="SSF47587">
    <property type="entry name" value="Domain of poly(ADP-ribose) polymerase"/>
    <property type="match status" value="1"/>
</dbReference>
<keyword evidence="10" id="KW-0479">Metal-binding</keyword>
<evidence type="ECO:0000256" key="8">
    <source>
        <dbReference type="ARBA" id="ARBA00022679"/>
    </source>
</evidence>
<dbReference type="PROSITE" id="PS50064">
    <property type="entry name" value="ZF_PARP_2"/>
    <property type="match status" value="1"/>
</dbReference>
<evidence type="ECO:0000256" key="20">
    <source>
        <dbReference type="ARBA" id="ARBA00023242"/>
    </source>
</evidence>
<keyword evidence="21" id="KW-0386">Hypusine biosynthesis</keyword>
<keyword evidence="16" id="KW-0408">Iron</keyword>
<dbReference type="PROSITE" id="PS50172">
    <property type="entry name" value="BRCT"/>
    <property type="match status" value="1"/>
</dbReference>
<dbReference type="FunFam" id="1.20.142.10:FF:000002">
    <property type="entry name" value="Poly [ADP-ribose] polymerase"/>
    <property type="match status" value="1"/>
</dbReference>
<dbReference type="PANTHER" id="PTHR10459:SF80">
    <property type="entry name" value="POLY [ADP-RIBOSE] POLYMERASE 1"/>
    <property type="match status" value="1"/>
</dbReference>
<dbReference type="FunFam" id="1.10.20.130:FF:000001">
    <property type="entry name" value="Poly [ADP-ribose] polymerase"/>
    <property type="match status" value="1"/>
</dbReference>
<dbReference type="SUPFAM" id="SSF57716">
    <property type="entry name" value="Glucocorticoid receptor-like (DNA-binding domain)"/>
    <property type="match status" value="2"/>
</dbReference>
<evidence type="ECO:0000256" key="25">
    <source>
        <dbReference type="RuleBase" id="RU362114"/>
    </source>
</evidence>
<dbReference type="InterPro" id="IPR008893">
    <property type="entry name" value="WGR_domain"/>
</dbReference>
<dbReference type="SUPFAM" id="SSF52113">
    <property type="entry name" value="BRCT domain"/>
    <property type="match status" value="1"/>
</dbReference>
<comment type="similarity">
    <text evidence="22">Belongs to the ARTD/PARP family.</text>
</comment>
<dbReference type="GO" id="GO:0008270">
    <property type="term" value="F:zinc ion binding"/>
    <property type="evidence" value="ECO:0007669"/>
    <property type="project" value="UniProtKB-KW"/>
</dbReference>
<keyword evidence="33" id="KW-1185">Reference proteome</keyword>
<dbReference type="Pfam" id="PF00644">
    <property type="entry name" value="PARP"/>
    <property type="match status" value="1"/>
</dbReference>
<dbReference type="SMART" id="SM00292">
    <property type="entry name" value="BRCT"/>
    <property type="match status" value="1"/>
</dbReference>
<feature type="compositionally biased region" description="Polar residues" evidence="26">
    <location>
        <begin position="434"/>
        <end position="452"/>
    </location>
</feature>
<dbReference type="InterPro" id="IPR004102">
    <property type="entry name" value="Poly(ADP-ribose)pol_reg_dom"/>
</dbReference>
<evidence type="ECO:0000256" key="12">
    <source>
        <dbReference type="ARBA" id="ARBA00022765"/>
    </source>
</evidence>
<dbReference type="PROSITE" id="PS52007">
    <property type="entry name" value="PADR1"/>
    <property type="match status" value="1"/>
</dbReference>
<dbReference type="SUPFAM" id="SSF56399">
    <property type="entry name" value="ADP-ribosylation"/>
    <property type="match status" value="1"/>
</dbReference>
<dbReference type="CDD" id="cd08001">
    <property type="entry name" value="WGR_PARP1_like"/>
    <property type="match status" value="1"/>
</dbReference>
<evidence type="ECO:0000259" key="31">
    <source>
        <dbReference type="PROSITE" id="PS51977"/>
    </source>
</evidence>
<feature type="domain" description="PARP-type" evidence="27">
    <location>
        <begin position="167"/>
        <end position="208"/>
    </location>
</feature>
<feature type="domain" description="PARP catalytic" evidence="29">
    <location>
        <begin position="817"/>
        <end position="1042"/>
    </location>
</feature>
<evidence type="ECO:0000259" key="29">
    <source>
        <dbReference type="PROSITE" id="PS51059"/>
    </source>
</evidence>
<reference evidence="32 33" key="1">
    <citation type="journal article" date="2020" name="Mol. Plant">
        <title>The Chromosome-Based Rubber Tree Genome Provides New Insights into Spurge Genome Evolution and Rubber Biosynthesis.</title>
        <authorList>
            <person name="Liu J."/>
            <person name="Shi C."/>
            <person name="Shi C.C."/>
            <person name="Li W."/>
            <person name="Zhang Q.J."/>
            <person name="Zhang Y."/>
            <person name="Li K."/>
            <person name="Lu H.F."/>
            <person name="Shi C."/>
            <person name="Zhu S.T."/>
            <person name="Xiao Z.Y."/>
            <person name="Nan H."/>
            <person name="Yue Y."/>
            <person name="Zhu X.G."/>
            <person name="Wu Y."/>
            <person name="Hong X.N."/>
            <person name="Fan G.Y."/>
            <person name="Tong Y."/>
            <person name="Zhang D."/>
            <person name="Mao C.L."/>
            <person name="Liu Y.L."/>
            <person name="Hao S.J."/>
            <person name="Liu W.Q."/>
            <person name="Lv M.Q."/>
            <person name="Zhang H.B."/>
            <person name="Liu Y."/>
            <person name="Hu-Tang G.R."/>
            <person name="Wang J.P."/>
            <person name="Wang J.H."/>
            <person name="Sun Y.H."/>
            <person name="Ni S.B."/>
            <person name="Chen W.B."/>
            <person name="Zhang X.C."/>
            <person name="Jiao Y.N."/>
            <person name="Eichler E.E."/>
            <person name="Li G.H."/>
            <person name="Liu X."/>
            <person name="Gao L.Z."/>
        </authorList>
    </citation>
    <scope>NUCLEOTIDE SEQUENCE [LARGE SCALE GENOMIC DNA]</scope>
    <source>
        <strain evidence="33">cv. GT1</strain>
        <tissue evidence="32">Leaf</tissue>
    </source>
</reference>
<dbReference type="Pfam" id="PF03130">
    <property type="entry name" value="HEAT_PBS"/>
    <property type="match status" value="1"/>
</dbReference>
<feature type="region of interest" description="Disordered" evidence="26">
    <location>
        <begin position="280"/>
        <end position="339"/>
    </location>
</feature>
<evidence type="ECO:0000256" key="11">
    <source>
        <dbReference type="ARBA" id="ARBA00022737"/>
    </source>
</evidence>
<evidence type="ECO:0000256" key="5">
    <source>
        <dbReference type="ARBA" id="ARBA00004123"/>
    </source>
</evidence>
<dbReference type="Gene3D" id="3.30.1740.10">
    <property type="entry name" value="Zinc finger, PARP-type"/>
    <property type="match status" value="1"/>
</dbReference>
<evidence type="ECO:0000256" key="18">
    <source>
        <dbReference type="ARBA" id="ARBA00023033"/>
    </source>
</evidence>
<dbReference type="InterPro" id="IPR001510">
    <property type="entry name" value="Znf_PARP"/>
</dbReference>
<dbReference type="InterPro" id="IPR004155">
    <property type="entry name" value="PBS_lyase_HEAT"/>
</dbReference>
<keyword evidence="20" id="KW-0539">Nucleus</keyword>
<evidence type="ECO:0000256" key="23">
    <source>
        <dbReference type="ARBA" id="ARBA00024945"/>
    </source>
</evidence>
<evidence type="ECO:0000256" key="19">
    <source>
        <dbReference type="ARBA" id="ARBA00023125"/>
    </source>
</evidence>
<evidence type="ECO:0000256" key="26">
    <source>
        <dbReference type="SAM" id="MobiDB-lite"/>
    </source>
</evidence>
<evidence type="ECO:0000259" key="28">
    <source>
        <dbReference type="PROSITE" id="PS50172"/>
    </source>
</evidence>
<dbReference type="EMBL" id="JAAGAX010000001">
    <property type="protein sequence ID" value="KAF2325335.1"/>
    <property type="molecule type" value="Genomic_DNA"/>
</dbReference>
<dbReference type="FunFam" id="1.25.10.10:FF:000099">
    <property type="entry name" value="Deoxyhypusine hydroxylase"/>
    <property type="match status" value="1"/>
</dbReference>
<dbReference type="PIRSF" id="PIRSF000489">
    <property type="entry name" value="NAD_ADPRT"/>
    <property type="match status" value="1"/>
</dbReference>
<dbReference type="Proteomes" id="UP000467840">
    <property type="component" value="Chromosome 5"/>
</dbReference>
<evidence type="ECO:0000256" key="21">
    <source>
        <dbReference type="ARBA" id="ARBA00023256"/>
    </source>
</evidence>
<dbReference type="GO" id="GO:0016779">
    <property type="term" value="F:nucleotidyltransferase activity"/>
    <property type="evidence" value="ECO:0007669"/>
    <property type="project" value="UniProtKB-KW"/>
</dbReference>
<dbReference type="PROSITE" id="PS51060">
    <property type="entry name" value="PARP_ALPHA_HD"/>
    <property type="match status" value="1"/>
</dbReference>
<dbReference type="InterPro" id="IPR049296">
    <property type="entry name" value="PARP1-like_PADR1_N"/>
</dbReference>
<dbReference type="Gene3D" id="3.90.228.10">
    <property type="match status" value="1"/>
</dbReference>
<evidence type="ECO:0000256" key="16">
    <source>
        <dbReference type="ARBA" id="ARBA00023004"/>
    </source>
</evidence>
<comment type="cofactor">
    <cofactor evidence="4">
        <name>Fe(2+)</name>
        <dbReference type="ChEBI" id="CHEBI:29033"/>
    </cofactor>
</comment>
<evidence type="ECO:0000259" key="27">
    <source>
        <dbReference type="PROSITE" id="PS50064"/>
    </source>
</evidence>
<gene>
    <name evidence="32" type="ORF">GH714_026751</name>
</gene>
<dbReference type="GO" id="GO:0003677">
    <property type="term" value="F:DNA binding"/>
    <property type="evidence" value="ECO:0007669"/>
    <property type="project" value="UniProtKB-KW"/>
</dbReference>
<comment type="caution">
    <text evidence="32">The sequence shown here is derived from an EMBL/GenBank/DDBJ whole genome shotgun (WGS) entry which is preliminary data.</text>
</comment>
<dbReference type="InterPro" id="IPR036616">
    <property type="entry name" value="Poly(ADP-ribose)pol_reg_dom_sf"/>
</dbReference>
<dbReference type="Pfam" id="PF13646">
    <property type="entry name" value="HEAT_2"/>
    <property type="match status" value="1"/>
</dbReference>
<feature type="domain" description="WGR" evidence="31">
    <location>
        <begin position="570"/>
        <end position="670"/>
    </location>
</feature>
<dbReference type="InterPro" id="IPR016024">
    <property type="entry name" value="ARM-type_fold"/>
</dbReference>
<evidence type="ECO:0000256" key="17">
    <source>
        <dbReference type="ARBA" id="ARBA00023027"/>
    </source>
</evidence>
<keyword evidence="17 25" id="KW-0520">NAD</keyword>
<evidence type="ECO:0000259" key="30">
    <source>
        <dbReference type="PROSITE" id="PS51060"/>
    </source>
</evidence>
<evidence type="ECO:0000256" key="6">
    <source>
        <dbReference type="ARBA" id="ARBA00005041"/>
    </source>
</evidence>
<dbReference type="EC" id="2.4.2.-" evidence="25"/>
<dbReference type="InterPro" id="IPR036420">
    <property type="entry name" value="BRCT_dom_sf"/>
</dbReference>
<dbReference type="SMART" id="SM01335">
    <property type="entry name" value="PADR1"/>
    <property type="match status" value="1"/>
</dbReference>
<keyword evidence="19" id="KW-0238">DNA-binding</keyword>
<dbReference type="Pfam" id="PF05406">
    <property type="entry name" value="WGR"/>
    <property type="match status" value="1"/>
</dbReference>
<dbReference type="PROSITE" id="PS51059">
    <property type="entry name" value="PARP_CATALYTIC"/>
    <property type="match status" value="1"/>
</dbReference>